<dbReference type="InterPro" id="IPR011006">
    <property type="entry name" value="CheY-like_superfamily"/>
</dbReference>
<dbReference type="PANTHER" id="PTHR43228:SF24">
    <property type="entry name" value="TWO-COMPONENT RESPONSE REGULATOR ORR42"/>
    <property type="match status" value="1"/>
</dbReference>
<evidence type="ECO:0000256" key="1">
    <source>
        <dbReference type="PROSITE-ProRule" id="PRU00169"/>
    </source>
</evidence>
<evidence type="ECO:0000313" key="3">
    <source>
        <dbReference type="EMBL" id="KAK1677450.1"/>
    </source>
</evidence>
<sequence>MTTSTVQGSPVKALIVEDTPIHAFILSTILRKFHCEITVAENGNEAVQLFLEGKKFDIIFCDKEMPVMSGPEAIEKIRALGESHVKIVGVSAGYDLEQSFMSAGADIFLPKPMKFDVVGPIIQEVMNKKNNSMV</sequence>
<dbReference type="Proteomes" id="UP001231189">
    <property type="component" value="Unassembled WGS sequence"/>
</dbReference>
<dbReference type="Pfam" id="PF00072">
    <property type="entry name" value="Response_reg"/>
    <property type="match status" value="1"/>
</dbReference>
<accession>A0AAD8T7A7</accession>
<organism evidence="3 4">
    <name type="scientific">Lolium multiflorum</name>
    <name type="common">Italian ryegrass</name>
    <name type="synonym">Lolium perenne subsp. multiflorum</name>
    <dbReference type="NCBI Taxonomy" id="4521"/>
    <lineage>
        <taxon>Eukaryota</taxon>
        <taxon>Viridiplantae</taxon>
        <taxon>Streptophyta</taxon>
        <taxon>Embryophyta</taxon>
        <taxon>Tracheophyta</taxon>
        <taxon>Spermatophyta</taxon>
        <taxon>Magnoliopsida</taxon>
        <taxon>Liliopsida</taxon>
        <taxon>Poales</taxon>
        <taxon>Poaceae</taxon>
        <taxon>BOP clade</taxon>
        <taxon>Pooideae</taxon>
        <taxon>Poodae</taxon>
        <taxon>Poeae</taxon>
        <taxon>Poeae Chloroplast Group 2 (Poeae type)</taxon>
        <taxon>Loliodinae</taxon>
        <taxon>Loliinae</taxon>
        <taxon>Lolium</taxon>
    </lineage>
</organism>
<protein>
    <recommendedName>
        <fullName evidence="2">Response regulatory domain-containing protein</fullName>
    </recommendedName>
</protein>
<dbReference type="CDD" id="cd17546">
    <property type="entry name" value="REC_hyHK_CKI1_RcsC-like"/>
    <property type="match status" value="1"/>
</dbReference>
<name>A0AAD8T7A7_LOLMU</name>
<evidence type="ECO:0000313" key="4">
    <source>
        <dbReference type="Proteomes" id="UP001231189"/>
    </source>
</evidence>
<keyword evidence="4" id="KW-1185">Reference proteome</keyword>
<proteinExistence type="predicted"/>
<feature type="modified residue" description="4-aspartylphosphate" evidence="1">
    <location>
        <position position="62"/>
    </location>
</feature>
<gene>
    <name evidence="3" type="ORF">QYE76_038298</name>
</gene>
<feature type="domain" description="Response regulatory" evidence="2">
    <location>
        <begin position="12"/>
        <end position="126"/>
    </location>
</feature>
<evidence type="ECO:0000259" key="2">
    <source>
        <dbReference type="PROSITE" id="PS50110"/>
    </source>
</evidence>
<comment type="caution">
    <text evidence="3">The sequence shown here is derived from an EMBL/GenBank/DDBJ whole genome shotgun (WGS) entry which is preliminary data.</text>
</comment>
<dbReference type="PANTHER" id="PTHR43228">
    <property type="entry name" value="TWO-COMPONENT RESPONSE REGULATOR"/>
    <property type="match status" value="1"/>
</dbReference>
<dbReference type="PROSITE" id="PS50110">
    <property type="entry name" value="RESPONSE_REGULATORY"/>
    <property type="match status" value="1"/>
</dbReference>
<dbReference type="InterPro" id="IPR052048">
    <property type="entry name" value="ST_Response_Regulator"/>
</dbReference>
<keyword evidence="1" id="KW-0597">Phosphoprotein</keyword>
<reference evidence="3" key="1">
    <citation type="submission" date="2023-07" db="EMBL/GenBank/DDBJ databases">
        <title>A chromosome-level genome assembly of Lolium multiflorum.</title>
        <authorList>
            <person name="Chen Y."/>
            <person name="Copetti D."/>
            <person name="Kolliker R."/>
            <person name="Studer B."/>
        </authorList>
    </citation>
    <scope>NUCLEOTIDE SEQUENCE</scope>
    <source>
        <strain evidence="3">02402/16</strain>
        <tissue evidence="3">Leaf</tissue>
    </source>
</reference>
<dbReference type="InterPro" id="IPR001789">
    <property type="entry name" value="Sig_transdc_resp-reg_receiver"/>
</dbReference>
<dbReference type="EMBL" id="JAUUTY010000002">
    <property type="protein sequence ID" value="KAK1677450.1"/>
    <property type="molecule type" value="Genomic_DNA"/>
</dbReference>
<dbReference type="SUPFAM" id="SSF52172">
    <property type="entry name" value="CheY-like"/>
    <property type="match status" value="1"/>
</dbReference>
<dbReference type="Gene3D" id="3.40.50.2300">
    <property type="match status" value="1"/>
</dbReference>
<dbReference type="AlphaFoldDB" id="A0AAD8T7A7"/>
<dbReference type="SMART" id="SM00448">
    <property type="entry name" value="REC"/>
    <property type="match status" value="1"/>
</dbReference>
<dbReference type="GO" id="GO:0000160">
    <property type="term" value="P:phosphorelay signal transduction system"/>
    <property type="evidence" value="ECO:0007669"/>
    <property type="project" value="InterPro"/>
</dbReference>